<dbReference type="EMBL" id="OX597814">
    <property type="protein sequence ID" value="CAI9716411.1"/>
    <property type="molecule type" value="Genomic_DNA"/>
</dbReference>
<feature type="compositionally biased region" description="Polar residues" evidence="2">
    <location>
        <begin position="126"/>
        <end position="146"/>
    </location>
</feature>
<keyword evidence="1" id="KW-0175">Coiled coil</keyword>
<sequence length="912" mass="104400">MYYKMTDLLNLALASPKIGMINCFMLHTLLHAMIKRLDIGDTRVKIPERPDEIAMPFKKDPLHKEIKTEEAEPEPSHGILTDSQKQTKPEIPAETVETMTTDPPKLSSKKYPSSQVVSENQKRVKISSTTELSGTAPSKPTISMHSPKQELVKDLDQKSNETEFKVPKPSSNPNISNVSEGTVDYPQRYYSIGSINETITGGIPYVESQVNELFTKLNYLPPVESMDQLFELLENHSQIRKEEDEKYINAKADYLKNIGAILDKIELMDMRLKKFEGITFIYNIEEIVNKLHSLDMKLEELQDASLLKNIGDMMNKTVMISDRQEGVLSRLGKAEDDIGILEEFMKQVEVMESEKKKKVEPGGSLVQFEQGSKSYLSIDLQRQTSQEQKAHNRLFQIEAELSDIKSYLFKKRRHSLAAYQTPVPSLITYQTSSSSQVTFQTPAPTQAANQIPLVPSPQTLSSTNQGFTTEEQWDELNKHMEKFLRKTSMSTTQNIYNLTDQIETIHENLKNLSINIKSLETAKGFLEQNTQQLWKEIKHLQEMVSVDDDVLNRLTVAERKLDLKLERLEESIKLMHTDNKSLKNAISNIELEKFSKSNTTMTDREPSRVKDISTNEVNEATKELEKRLEEQKKYFTNQLQYFNQLLSSKSDRWELEWFQIWLEKSLKTHLKSSKKSWEYEMDETIVVKRRLNPETCLSCNKPVVKKLQFEDSLGKSSGPQVLKGKQMLAKKNAEKRADSALCTSHTDAYHHRKQHVRKYWGKRHEIWLEGTDGRFYKGSDDYSITINPRIYRKKEPSPQRKEKVAFVKTPEINESNVSSSTVSKTVHIEKSSSSTQQIKDGLCLYDNLQVPSPTKKSQSLTTVAEFNDNTEEKPGKATIYASASRIESVQMLASDSFKDFVPVKKADGVGEN</sequence>
<reference evidence="3" key="1">
    <citation type="submission" date="2023-08" db="EMBL/GenBank/DDBJ databases">
        <authorList>
            <person name="Alioto T."/>
            <person name="Alioto T."/>
            <person name="Gomez Garrido J."/>
        </authorList>
    </citation>
    <scope>NUCLEOTIDE SEQUENCE</scope>
</reference>
<dbReference type="Proteomes" id="UP001162480">
    <property type="component" value="Chromosome 1"/>
</dbReference>
<dbReference type="AlphaFoldDB" id="A0AA36AJ79"/>
<evidence type="ECO:0000313" key="4">
    <source>
        <dbReference type="Proteomes" id="UP001162480"/>
    </source>
</evidence>
<keyword evidence="4" id="KW-1185">Reference proteome</keyword>
<feature type="compositionally biased region" description="Low complexity" evidence="2">
    <location>
        <begin position="103"/>
        <end position="114"/>
    </location>
</feature>
<gene>
    <name evidence="3" type="ORF">OCTVUL_1B013940</name>
</gene>
<evidence type="ECO:0000313" key="3">
    <source>
        <dbReference type="EMBL" id="CAI9716411.1"/>
    </source>
</evidence>
<protein>
    <recommendedName>
        <fullName evidence="5">Glutamine-rich protein 2-like</fullName>
    </recommendedName>
</protein>
<feature type="region of interest" description="Disordered" evidence="2">
    <location>
        <begin position="67"/>
        <end position="147"/>
    </location>
</feature>
<evidence type="ECO:0000256" key="1">
    <source>
        <dbReference type="SAM" id="Coils"/>
    </source>
</evidence>
<organism evidence="3 4">
    <name type="scientific">Octopus vulgaris</name>
    <name type="common">Common octopus</name>
    <dbReference type="NCBI Taxonomy" id="6645"/>
    <lineage>
        <taxon>Eukaryota</taxon>
        <taxon>Metazoa</taxon>
        <taxon>Spiralia</taxon>
        <taxon>Lophotrochozoa</taxon>
        <taxon>Mollusca</taxon>
        <taxon>Cephalopoda</taxon>
        <taxon>Coleoidea</taxon>
        <taxon>Octopodiformes</taxon>
        <taxon>Octopoda</taxon>
        <taxon>Incirrata</taxon>
        <taxon>Octopodidae</taxon>
        <taxon>Octopus</taxon>
    </lineage>
</organism>
<evidence type="ECO:0008006" key="5">
    <source>
        <dbReference type="Google" id="ProtNLM"/>
    </source>
</evidence>
<proteinExistence type="predicted"/>
<feature type="coiled-coil region" evidence="1">
    <location>
        <begin position="502"/>
        <end position="585"/>
    </location>
</feature>
<accession>A0AA36AJ79</accession>
<evidence type="ECO:0000256" key="2">
    <source>
        <dbReference type="SAM" id="MobiDB-lite"/>
    </source>
</evidence>
<name>A0AA36AJ79_OCTVU</name>